<dbReference type="GO" id="GO:0005524">
    <property type="term" value="F:ATP binding"/>
    <property type="evidence" value="ECO:0007669"/>
    <property type="project" value="UniProtKB-KW"/>
</dbReference>
<gene>
    <name evidence="11" type="ORF">GXM_00421</name>
</gene>
<dbReference type="Gene3D" id="3.30.565.10">
    <property type="entry name" value="Histidine kinase-like ATPase, C-terminal domain"/>
    <property type="match status" value="1"/>
</dbReference>
<dbReference type="PANTHER" id="PTHR43065">
    <property type="entry name" value="SENSOR HISTIDINE KINASE"/>
    <property type="match status" value="1"/>
</dbReference>
<evidence type="ECO:0000256" key="1">
    <source>
        <dbReference type="ARBA" id="ARBA00000085"/>
    </source>
</evidence>
<feature type="region of interest" description="Disordered" evidence="9">
    <location>
        <begin position="1"/>
        <end position="25"/>
    </location>
</feature>
<evidence type="ECO:0000256" key="8">
    <source>
        <dbReference type="ARBA" id="ARBA00023012"/>
    </source>
</evidence>
<keyword evidence="4" id="KW-0808">Transferase</keyword>
<comment type="catalytic activity">
    <reaction evidence="1">
        <text>ATP + protein L-histidine = ADP + protein N-phospho-L-histidine.</text>
        <dbReference type="EC" id="2.7.13.3"/>
    </reaction>
</comment>
<dbReference type="KEGG" id="nsh:GXM_00421"/>
<dbReference type="PRINTS" id="PR00344">
    <property type="entry name" value="BCTRLSENSOR"/>
</dbReference>
<dbReference type="InterPro" id="IPR004358">
    <property type="entry name" value="Sig_transdc_His_kin-like_C"/>
</dbReference>
<keyword evidence="3" id="KW-0597">Phosphoprotein</keyword>
<evidence type="ECO:0000256" key="3">
    <source>
        <dbReference type="ARBA" id="ARBA00022553"/>
    </source>
</evidence>
<dbReference type="EMBL" id="CP045226">
    <property type="protein sequence ID" value="QFS42948.1"/>
    <property type="molecule type" value="Genomic_DNA"/>
</dbReference>
<dbReference type="AlphaFoldDB" id="A0A5P8VR63"/>
<dbReference type="PROSITE" id="PS50109">
    <property type="entry name" value="HIS_KIN"/>
    <property type="match status" value="1"/>
</dbReference>
<evidence type="ECO:0000313" key="11">
    <source>
        <dbReference type="EMBL" id="QFS42948.1"/>
    </source>
</evidence>
<proteinExistence type="predicted"/>
<keyword evidence="7" id="KW-0067">ATP-binding</keyword>
<evidence type="ECO:0000256" key="2">
    <source>
        <dbReference type="ARBA" id="ARBA00012438"/>
    </source>
</evidence>
<keyword evidence="6 11" id="KW-0418">Kinase</keyword>
<dbReference type="PANTHER" id="PTHR43065:SF10">
    <property type="entry name" value="PEROXIDE STRESS-ACTIVATED HISTIDINE KINASE MAK3"/>
    <property type="match status" value="1"/>
</dbReference>
<dbReference type="SUPFAM" id="SSF55874">
    <property type="entry name" value="ATPase domain of HSP90 chaperone/DNA topoisomerase II/histidine kinase"/>
    <property type="match status" value="1"/>
</dbReference>
<protein>
    <recommendedName>
        <fullName evidence="2">histidine kinase</fullName>
        <ecNumber evidence="2">2.7.13.3</ecNumber>
    </recommendedName>
</protein>
<accession>A0A5P8VR63</accession>
<feature type="domain" description="Histidine kinase" evidence="10">
    <location>
        <begin position="18"/>
        <end position="86"/>
    </location>
</feature>
<dbReference type="GO" id="GO:0000160">
    <property type="term" value="P:phosphorelay signal transduction system"/>
    <property type="evidence" value="ECO:0007669"/>
    <property type="project" value="UniProtKB-KW"/>
</dbReference>
<evidence type="ECO:0000256" key="6">
    <source>
        <dbReference type="ARBA" id="ARBA00022777"/>
    </source>
</evidence>
<evidence type="ECO:0000256" key="4">
    <source>
        <dbReference type="ARBA" id="ARBA00022679"/>
    </source>
</evidence>
<reference evidence="11 12" key="1">
    <citation type="submission" date="2019-10" db="EMBL/GenBank/DDBJ databases">
        <title>Genomic and transcriptomic insights into the perfect genentic adaptation of a filamentous nitrogen-fixing cyanobacterium to rice fields.</title>
        <authorList>
            <person name="Chen Z."/>
        </authorList>
    </citation>
    <scope>NUCLEOTIDE SEQUENCE [LARGE SCALE GENOMIC DNA]</scope>
    <source>
        <strain evidence="11">CCNUC1</strain>
    </source>
</reference>
<name>A0A5P8VR63_9NOSO</name>
<evidence type="ECO:0000259" key="10">
    <source>
        <dbReference type="PROSITE" id="PS50109"/>
    </source>
</evidence>
<keyword evidence="12" id="KW-1185">Reference proteome</keyword>
<dbReference type="InterPro" id="IPR036890">
    <property type="entry name" value="HATPase_C_sf"/>
</dbReference>
<dbReference type="InterPro" id="IPR003594">
    <property type="entry name" value="HATPase_dom"/>
</dbReference>
<keyword evidence="5" id="KW-0547">Nucleotide-binding</keyword>
<evidence type="ECO:0000256" key="9">
    <source>
        <dbReference type="SAM" id="MobiDB-lite"/>
    </source>
</evidence>
<dbReference type="Pfam" id="PF02518">
    <property type="entry name" value="HATPase_c"/>
    <property type="match status" value="1"/>
</dbReference>
<evidence type="ECO:0000256" key="5">
    <source>
        <dbReference type="ARBA" id="ARBA00022741"/>
    </source>
</evidence>
<keyword evidence="8" id="KW-0902">Two-component regulatory system</keyword>
<dbReference type="Proteomes" id="UP000326678">
    <property type="component" value="Chromosome Gxm1"/>
</dbReference>
<dbReference type="EC" id="2.7.13.3" evidence="2"/>
<evidence type="ECO:0000256" key="7">
    <source>
        <dbReference type="ARBA" id="ARBA00022840"/>
    </source>
</evidence>
<organism evidence="11 12">
    <name type="scientific">Nostoc sphaeroides CCNUC1</name>
    <dbReference type="NCBI Taxonomy" id="2653204"/>
    <lineage>
        <taxon>Bacteria</taxon>
        <taxon>Bacillati</taxon>
        <taxon>Cyanobacteriota</taxon>
        <taxon>Cyanophyceae</taxon>
        <taxon>Nostocales</taxon>
        <taxon>Nostocaceae</taxon>
        <taxon>Nostoc</taxon>
    </lineage>
</organism>
<evidence type="ECO:0000313" key="12">
    <source>
        <dbReference type="Proteomes" id="UP000326678"/>
    </source>
</evidence>
<dbReference type="GO" id="GO:0004673">
    <property type="term" value="F:protein histidine kinase activity"/>
    <property type="evidence" value="ECO:0007669"/>
    <property type="project" value="UniProtKB-EC"/>
</dbReference>
<dbReference type="InterPro" id="IPR005467">
    <property type="entry name" value="His_kinase_dom"/>
</dbReference>
<sequence length="92" mass="9926">MFQVVVGHSDDPDSENAIADNGSGIPESIQKQIFNPFFTTKPVGKGTGMGMAISYQIITEKHGGKLEFFSTPGKGTEFVVQIPIQQQLCPVI</sequence>